<keyword evidence="2" id="KW-1185">Reference proteome</keyword>
<protein>
    <recommendedName>
        <fullName evidence="3">WYL domain-containing protein</fullName>
    </recommendedName>
</protein>
<dbReference type="Proteomes" id="UP000651728">
    <property type="component" value="Unassembled WGS sequence"/>
</dbReference>
<accession>A0ABQ4FFG2</accession>
<evidence type="ECO:0000313" key="1">
    <source>
        <dbReference type="EMBL" id="GIH33552.1"/>
    </source>
</evidence>
<evidence type="ECO:0000313" key="2">
    <source>
        <dbReference type="Proteomes" id="UP000651728"/>
    </source>
</evidence>
<dbReference type="RefSeq" id="WP_275409033.1">
    <property type="nucleotide sequence ID" value="NZ_BAABEJ010000007.1"/>
</dbReference>
<sequence length="43" mass="4335">MLALHLGLLGVDFEVLDPPELSEAVAALGRRYLRAAGGDGGGG</sequence>
<gene>
    <name evidence="1" type="ORF">Mam01_37160</name>
</gene>
<comment type="caution">
    <text evidence="1">The sequence shown here is derived from an EMBL/GenBank/DDBJ whole genome shotgun (WGS) entry which is preliminary data.</text>
</comment>
<dbReference type="EMBL" id="BOOB01000026">
    <property type="protein sequence ID" value="GIH33552.1"/>
    <property type="molecule type" value="Genomic_DNA"/>
</dbReference>
<reference evidence="1 2" key="1">
    <citation type="submission" date="2021-01" db="EMBL/GenBank/DDBJ databases">
        <title>Whole genome shotgun sequence of Microbispora amethystogenes NBRC 101907.</title>
        <authorList>
            <person name="Komaki H."/>
            <person name="Tamura T."/>
        </authorList>
    </citation>
    <scope>NUCLEOTIDE SEQUENCE [LARGE SCALE GENOMIC DNA]</scope>
    <source>
        <strain evidence="1 2">NBRC 101907</strain>
    </source>
</reference>
<evidence type="ECO:0008006" key="3">
    <source>
        <dbReference type="Google" id="ProtNLM"/>
    </source>
</evidence>
<organism evidence="1 2">
    <name type="scientific">Microbispora amethystogenes</name>
    <dbReference type="NCBI Taxonomy" id="1427754"/>
    <lineage>
        <taxon>Bacteria</taxon>
        <taxon>Bacillati</taxon>
        <taxon>Actinomycetota</taxon>
        <taxon>Actinomycetes</taxon>
        <taxon>Streptosporangiales</taxon>
        <taxon>Streptosporangiaceae</taxon>
        <taxon>Microbispora</taxon>
    </lineage>
</organism>
<name>A0ABQ4FFG2_9ACTN</name>
<proteinExistence type="predicted"/>